<dbReference type="KEGG" id="luo:HHL09_06285"/>
<dbReference type="Proteomes" id="UP000501812">
    <property type="component" value="Chromosome"/>
</dbReference>
<feature type="region of interest" description="Disordered" evidence="1">
    <location>
        <begin position="94"/>
        <end position="131"/>
    </location>
</feature>
<name>A0A858RFR6_9BACT</name>
<dbReference type="EMBL" id="CP051774">
    <property type="protein sequence ID" value="QJE95404.1"/>
    <property type="molecule type" value="Genomic_DNA"/>
</dbReference>
<dbReference type="AlphaFoldDB" id="A0A858RFR6"/>
<gene>
    <name evidence="3" type="ORF">HHL09_06285</name>
</gene>
<organism evidence="3 4">
    <name type="scientific">Luteolibacter luteus</name>
    <dbReference type="NCBI Taxonomy" id="2728835"/>
    <lineage>
        <taxon>Bacteria</taxon>
        <taxon>Pseudomonadati</taxon>
        <taxon>Verrucomicrobiota</taxon>
        <taxon>Verrucomicrobiia</taxon>
        <taxon>Verrucomicrobiales</taxon>
        <taxon>Verrucomicrobiaceae</taxon>
        <taxon>Luteolibacter</taxon>
    </lineage>
</organism>
<evidence type="ECO:0000256" key="2">
    <source>
        <dbReference type="SAM" id="SignalP"/>
    </source>
</evidence>
<keyword evidence="4" id="KW-1185">Reference proteome</keyword>
<feature type="compositionally biased region" description="Low complexity" evidence="1">
    <location>
        <begin position="112"/>
        <end position="131"/>
    </location>
</feature>
<accession>A0A858RFR6</accession>
<dbReference type="RefSeq" id="WP_169453718.1">
    <property type="nucleotide sequence ID" value="NZ_CP051774.1"/>
</dbReference>
<sequence length="199" mass="21361">MKILLPLLLAAISTASAFDQAAFGAKLNGWQRDGSAHYSLDGIRYRTLRPLESTDENGNQVILVTVIHQANSWAEVPFDLEVVLAPDGSAQSFRITGTPRGQKVDTGVISRPAAPEAPAEAEGASSPAASPFHPVAEMKKMLFEAFDSQAARAAEAKDNRKRDLLARIYGPEPIDATALAAGLRYNLDLILRLPTEPGK</sequence>
<evidence type="ECO:0000313" key="3">
    <source>
        <dbReference type="EMBL" id="QJE95404.1"/>
    </source>
</evidence>
<feature type="chain" id="PRO_5032926317" evidence="2">
    <location>
        <begin position="18"/>
        <end position="199"/>
    </location>
</feature>
<evidence type="ECO:0000313" key="4">
    <source>
        <dbReference type="Proteomes" id="UP000501812"/>
    </source>
</evidence>
<evidence type="ECO:0000256" key="1">
    <source>
        <dbReference type="SAM" id="MobiDB-lite"/>
    </source>
</evidence>
<proteinExistence type="predicted"/>
<keyword evidence="2" id="KW-0732">Signal</keyword>
<protein>
    <submittedName>
        <fullName evidence="3">Uncharacterized protein</fullName>
    </submittedName>
</protein>
<feature type="signal peptide" evidence="2">
    <location>
        <begin position="1"/>
        <end position="17"/>
    </location>
</feature>
<reference evidence="3 4" key="1">
    <citation type="submission" date="2020-04" db="EMBL/GenBank/DDBJ databases">
        <title>Luteolibacter sp. G-1-1-1 isolated from soil.</title>
        <authorList>
            <person name="Dahal R.H."/>
        </authorList>
    </citation>
    <scope>NUCLEOTIDE SEQUENCE [LARGE SCALE GENOMIC DNA]</scope>
    <source>
        <strain evidence="3 4">G-1-1-1</strain>
    </source>
</reference>